<keyword evidence="3" id="KW-1185">Reference proteome</keyword>
<protein>
    <submittedName>
        <fullName evidence="2">Uncharacterized protein</fullName>
    </submittedName>
</protein>
<dbReference type="AlphaFoldDB" id="A0A6A5SF08"/>
<dbReference type="EMBL" id="ML976105">
    <property type="protein sequence ID" value="KAF1938442.1"/>
    <property type="molecule type" value="Genomic_DNA"/>
</dbReference>
<proteinExistence type="predicted"/>
<dbReference type="OrthoDB" id="202825at2759"/>
<reference evidence="2" key="1">
    <citation type="journal article" date="2020" name="Stud. Mycol.">
        <title>101 Dothideomycetes genomes: a test case for predicting lifestyles and emergence of pathogens.</title>
        <authorList>
            <person name="Haridas S."/>
            <person name="Albert R."/>
            <person name="Binder M."/>
            <person name="Bloem J."/>
            <person name="Labutti K."/>
            <person name="Salamov A."/>
            <person name="Andreopoulos B."/>
            <person name="Baker S."/>
            <person name="Barry K."/>
            <person name="Bills G."/>
            <person name="Bluhm B."/>
            <person name="Cannon C."/>
            <person name="Castanera R."/>
            <person name="Culley D."/>
            <person name="Daum C."/>
            <person name="Ezra D."/>
            <person name="Gonzalez J."/>
            <person name="Henrissat B."/>
            <person name="Kuo A."/>
            <person name="Liang C."/>
            <person name="Lipzen A."/>
            <person name="Lutzoni F."/>
            <person name="Magnuson J."/>
            <person name="Mondo S."/>
            <person name="Nolan M."/>
            <person name="Ohm R."/>
            <person name="Pangilinan J."/>
            <person name="Park H.-J."/>
            <person name="Ramirez L."/>
            <person name="Alfaro M."/>
            <person name="Sun H."/>
            <person name="Tritt A."/>
            <person name="Yoshinaga Y."/>
            <person name="Zwiers L.-H."/>
            <person name="Turgeon B."/>
            <person name="Goodwin S."/>
            <person name="Spatafora J."/>
            <person name="Crous P."/>
            <person name="Grigoriev I."/>
        </authorList>
    </citation>
    <scope>NUCLEOTIDE SEQUENCE</scope>
    <source>
        <strain evidence="2">CBS 161.51</strain>
    </source>
</reference>
<dbReference type="Proteomes" id="UP000800038">
    <property type="component" value="Unassembled WGS sequence"/>
</dbReference>
<feature type="region of interest" description="Disordered" evidence="1">
    <location>
        <begin position="415"/>
        <end position="439"/>
    </location>
</feature>
<feature type="compositionally biased region" description="Polar residues" evidence="1">
    <location>
        <begin position="417"/>
        <end position="428"/>
    </location>
</feature>
<evidence type="ECO:0000256" key="1">
    <source>
        <dbReference type="SAM" id="MobiDB-lite"/>
    </source>
</evidence>
<sequence>MASNALSFSTAILPSREQTALAIAIIRTKPAGTPVRDYVLQLRAYIQRGQNLTQQTDPAHYLDLVAYWQEQCRRAQDECDRLRSINTKLERSNQLLSSRTNIILDPDPSVPPPKRKAPPSSPIRAPKRPRPTQKTLAQQSTAAAQDTIENDSEFLEVLGDDGTRLTEALFTTHTLCRAAAPDADSLCSSLVRTASGLGKVIRIVAQNYEQLSRHGRQTPGALSLDQDKSDFAIALSVCARAFMSILVGTNKLTKSNPDKRLVSLIICELAEMFKLALQSIETSARHTAQAFLSQPPPPKKSKAKISPTVVKESAPARAVAHLLISFLGFLEKTDVVHQKIFDGFTFILFERVGKRLYYYTFGRNRSTSVEGNIMALPEPKDAAGIAKQDADALGIRLEVKALVLILERAMGLAPNHMNPQTARSSKSPNRPGRTLSVKSLPTNSRARLSPLAKDRLQRTLVACMYGNKPEDEFLDVLTKPVPAMRLGSLQNVAKIDDKDVEKWYKGEIWRLVGWDILARESGW</sequence>
<evidence type="ECO:0000313" key="2">
    <source>
        <dbReference type="EMBL" id="KAF1938442.1"/>
    </source>
</evidence>
<feature type="region of interest" description="Disordered" evidence="1">
    <location>
        <begin position="97"/>
        <end position="133"/>
    </location>
</feature>
<evidence type="ECO:0000313" key="3">
    <source>
        <dbReference type="Proteomes" id="UP000800038"/>
    </source>
</evidence>
<accession>A0A6A5SF08</accession>
<gene>
    <name evidence="2" type="ORF">EJ02DRAFT_446848</name>
</gene>
<name>A0A6A5SF08_9PLEO</name>
<organism evidence="2 3">
    <name type="scientific">Clathrospora elynae</name>
    <dbReference type="NCBI Taxonomy" id="706981"/>
    <lineage>
        <taxon>Eukaryota</taxon>
        <taxon>Fungi</taxon>
        <taxon>Dikarya</taxon>
        <taxon>Ascomycota</taxon>
        <taxon>Pezizomycotina</taxon>
        <taxon>Dothideomycetes</taxon>
        <taxon>Pleosporomycetidae</taxon>
        <taxon>Pleosporales</taxon>
        <taxon>Diademaceae</taxon>
        <taxon>Clathrospora</taxon>
    </lineage>
</organism>